<gene>
    <name evidence="1" type="ORF">HGA07_29645</name>
</gene>
<dbReference type="Proteomes" id="UP000523447">
    <property type="component" value="Unassembled WGS sequence"/>
</dbReference>
<evidence type="ECO:0008006" key="3">
    <source>
        <dbReference type="Google" id="ProtNLM"/>
    </source>
</evidence>
<comment type="caution">
    <text evidence="1">The sequence shown here is derived from an EMBL/GenBank/DDBJ whole genome shotgun (WGS) entry which is preliminary data.</text>
</comment>
<dbReference type="RefSeq" id="WP_040719209.1">
    <property type="nucleotide sequence ID" value="NZ_CAWPHS010000055.1"/>
</dbReference>
<organism evidence="1 2">
    <name type="scientific">Nocardia veterana</name>
    <dbReference type="NCBI Taxonomy" id="132249"/>
    <lineage>
        <taxon>Bacteria</taxon>
        <taxon>Bacillati</taxon>
        <taxon>Actinomycetota</taxon>
        <taxon>Actinomycetes</taxon>
        <taxon>Mycobacteriales</taxon>
        <taxon>Nocardiaceae</taxon>
        <taxon>Nocardia</taxon>
    </lineage>
</organism>
<accession>A0A7X6M3X8</accession>
<sequence>MRRLCWWLVTIAVMSAAGCGAEHRGSMKFGDMATIGSDIGEEGVTVLGIDPGSPADFDQVPDPARFADRTSYYLRYRLTHTSSHGFSFTPFVLSNGSTGFSELSALAGTSLWGLHGADGCTAVNNEQLDLLPPGKSIDGCLIFVSQVGEHTPPTQVQWRQDGNPPRGTWR</sequence>
<dbReference type="AlphaFoldDB" id="A0A7X6M3X8"/>
<reference evidence="1 2" key="1">
    <citation type="submission" date="2020-04" db="EMBL/GenBank/DDBJ databases">
        <title>MicrobeNet Type strains.</title>
        <authorList>
            <person name="Nicholson A.C."/>
        </authorList>
    </citation>
    <scope>NUCLEOTIDE SEQUENCE [LARGE SCALE GENOMIC DNA]</scope>
    <source>
        <strain evidence="1 2">DSM 44445</strain>
    </source>
</reference>
<protein>
    <recommendedName>
        <fullName evidence="3">DUF4352 domain-containing protein</fullName>
    </recommendedName>
</protein>
<dbReference type="PROSITE" id="PS51257">
    <property type="entry name" value="PROKAR_LIPOPROTEIN"/>
    <property type="match status" value="1"/>
</dbReference>
<proteinExistence type="predicted"/>
<name>A0A7X6M3X8_9NOCA</name>
<evidence type="ECO:0000313" key="1">
    <source>
        <dbReference type="EMBL" id="NKY89741.1"/>
    </source>
</evidence>
<keyword evidence="2" id="KW-1185">Reference proteome</keyword>
<evidence type="ECO:0000313" key="2">
    <source>
        <dbReference type="Proteomes" id="UP000523447"/>
    </source>
</evidence>
<dbReference type="EMBL" id="JAAXPE010000059">
    <property type="protein sequence ID" value="NKY89741.1"/>
    <property type="molecule type" value="Genomic_DNA"/>
</dbReference>